<organism evidence="1 2">
    <name type="scientific">Saprolegnia diclina (strain VS20)</name>
    <dbReference type="NCBI Taxonomy" id="1156394"/>
    <lineage>
        <taxon>Eukaryota</taxon>
        <taxon>Sar</taxon>
        <taxon>Stramenopiles</taxon>
        <taxon>Oomycota</taxon>
        <taxon>Saprolegniomycetes</taxon>
        <taxon>Saprolegniales</taxon>
        <taxon>Saprolegniaceae</taxon>
        <taxon>Saprolegnia</taxon>
    </lineage>
</organism>
<dbReference type="RefSeq" id="XP_008606031.1">
    <property type="nucleotide sequence ID" value="XM_008607809.1"/>
</dbReference>
<accession>T0SC16</accession>
<dbReference type="Gene3D" id="3.80.10.10">
    <property type="entry name" value="Ribonuclease Inhibitor"/>
    <property type="match status" value="1"/>
</dbReference>
<dbReference type="GeneID" id="19942960"/>
<dbReference type="InParanoid" id="T0SC16"/>
<evidence type="ECO:0008006" key="3">
    <source>
        <dbReference type="Google" id="ProtNLM"/>
    </source>
</evidence>
<evidence type="ECO:0000313" key="2">
    <source>
        <dbReference type="Proteomes" id="UP000030762"/>
    </source>
</evidence>
<gene>
    <name evidence="1" type="ORF">SDRG_02233</name>
</gene>
<keyword evidence="2" id="KW-1185">Reference proteome</keyword>
<dbReference type="Proteomes" id="UP000030762">
    <property type="component" value="Unassembled WGS sequence"/>
</dbReference>
<dbReference type="OMA" id="RNSHAVN"/>
<name>T0SC16_SAPDV</name>
<dbReference type="InterPro" id="IPR032675">
    <property type="entry name" value="LRR_dom_sf"/>
</dbReference>
<dbReference type="AlphaFoldDB" id="T0SC16"/>
<dbReference type="EMBL" id="JH767136">
    <property type="protein sequence ID" value="EQC40332.1"/>
    <property type="molecule type" value="Genomic_DNA"/>
</dbReference>
<evidence type="ECO:0000313" key="1">
    <source>
        <dbReference type="EMBL" id="EQC40332.1"/>
    </source>
</evidence>
<protein>
    <recommendedName>
        <fullName evidence="3">F-box domain-containing protein</fullName>
    </recommendedName>
</protein>
<dbReference type="SUPFAM" id="SSF52047">
    <property type="entry name" value="RNI-like"/>
    <property type="match status" value="1"/>
</dbReference>
<dbReference type="VEuPathDB" id="FungiDB:SDRG_02233"/>
<proteinExistence type="predicted"/>
<dbReference type="OrthoDB" id="10440704at2759"/>
<reference evidence="1 2" key="1">
    <citation type="submission" date="2012-04" db="EMBL/GenBank/DDBJ databases">
        <title>The Genome Sequence of Saprolegnia declina VS20.</title>
        <authorList>
            <consortium name="The Broad Institute Genome Sequencing Platform"/>
            <person name="Russ C."/>
            <person name="Nusbaum C."/>
            <person name="Tyler B."/>
            <person name="van West P."/>
            <person name="Dieguez-Uribeondo J."/>
            <person name="de Bruijn I."/>
            <person name="Tripathy S."/>
            <person name="Jiang R."/>
            <person name="Young S.K."/>
            <person name="Zeng Q."/>
            <person name="Gargeya S."/>
            <person name="Fitzgerald M."/>
            <person name="Haas B."/>
            <person name="Abouelleil A."/>
            <person name="Alvarado L."/>
            <person name="Arachchi H.M."/>
            <person name="Berlin A."/>
            <person name="Chapman S.B."/>
            <person name="Goldberg J."/>
            <person name="Griggs A."/>
            <person name="Gujja S."/>
            <person name="Hansen M."/>
            <person name="Howarth C."/>
            <person name="Imamovic A."/>
            <person name="Larimer J."/>
            <person name="McCowen C."/>
            <person name="Montmayeur A."/>
            <person name="Murphy C."/>
            <person name="Neiman D."/>
            <person name="Pearson M."/>
            <person name="Priest M."/>
            <person name="Roberts A."/>
            <person name="Saif S."/>
            <person name="Shea T."/>
            <person name="Sisk P."/>
            <person name="Sykes S."/>
            <person name="Wortman J."/>
            <person name="Nusbaum C."/>
            <person name="Birren B."/>
        </authorList>
    </citation>
    <scope>NUCLEOTIDE SEQUENCE [LARGE SCALE GENOMIC DNA]</scope>
    <source>
        <strain evidence="1 2">VS20</strain>
    </source>
</reference>
<sequence>MTTDNRAAMWQLSPIALQILHYLDDGDDAHAFLQAAPDGSLDDALDALRTLLAMDLELPLWPTPHIASLDAAYSINPSVVTKALPLFKKVQLGYCRDAAASICHATELPPTTAVSADVQQNAISVRAALGNWLPNLVNLEVLSSYGNALDFASIAEHDLSECHRLRTLTLSQYKRLDQGTFDHALKTVVATCPQVERFFFGSCSLMCMSDCTALLAWLALPTARHLKLDRTDFENELGAELATGMLMSSTLETIELFEIPSFTRTFLSPSSPPLPPQLRHLTICDYMMCDGYYSIEEQENAITDPPPAFDEADVAALAAKIATASRLESLDLWPRTSCDATAVVSVLPQLPTLTKLALQEVHLTTFPHLVQLLHLDLSSSTFSDEAIESLATLLCSSPKLKHLDLGCDQLPDHQAKTVLRALPQWLSCRGTACDVYLAIQSDVCVGAFTTALALTRNSHAVNIILYALRLSLETKTKLVAALRSTSGHHVTFFSPSRRKRAPLPLPQRSRIPAVRTRSRFRSIPTVSLSKARRNWLQYWRRR</sequence>